<sequence>MVPIYQNELEVLKEQRHTVELEEECSGLATSELEVEFEKMVNKLSLLHLDAFQPENSHQSPLLHFPLNLRSSEFTFERSKYHKTGSIDDLRDFIFEYFLEEGSENALFNRSMQRIYDLIEKAIKAKILLDSSLFLNIGDLDDTRRQLSELTCCSTLQGDTLLHDLKKDFGTSEKQISEMRIFETLLVPCSSSNSTCSYQSFSSLNCSLSKGLLHCKWKSDVPYFVFTLTEDSGKVFIANPRKIESSADKALDYIYLFHSVVCKKKSSKSSENYAKEFVGRMKVSRSFIMNSNGSKLVENEFVLFGVTEDHSKQTQTSSSSAAKSKGLSKKVAEMFKPSPSFKDKSTLKTNEPCIRFDELLQEPVLSELCNFDGLDSKNDREYDFRPNLELAAIVVKDYQCNSQKRSPEGGWGLKFLERITLNNANTSSEPSSTSEAYNKKQSERNMNVIIPAGLHGGPSGNIGGPSTLTERWRSGGHCACGGWDIGCPLTVLCNSTPHSRPLPQEEQQEDTKSLDFLLEGVENGESLLKIVSINEEVYHIYFHPTLSALQSFSVGVAILHTRTPSLHPKC</sequence>
<evidence type="ECO:0000313" key="2">
    <source>
        <dbReference type="Proteomes" id="UP001085076"/>
    </source>
</evidence>
<reference evidence="1" key="2">
    <citation type="journal article" date="2022" name="Hortic Res">
        <title>The genome of Dioscorea zingiberensis sheds light on the biosynthesis, origin and evolution of the medicinally important diosgenin saponins.</title>
        <authorList>
            <person name="Li Y."/>
            <person name="Tan C."/>
            <person name="Li Z."/>
            <person name="Guo J."/>
            <person name="Li S."/>
            <person name="Chen X."/>
            <person name="Wang C."/>
            <person name="Dai X."/>
            <person name="Yang H."/>
            <person name="Song W."/>
            <person name="Hou L."/>
            <person name="Xu J."/>
            <person name="Tong Z."/>
            <person name="Xu A."/>
            <person name="Yuan X."/>
            <person name="Wang W."/>
            <person name="Yang Q."/>
            <person name="Chen L."/>
            <person name="Sun Z."/>
            <person name="Wang K."/>
            <person name="Pan B."/>
            <person name="Chen J."/>
            <person name="Bao Y."/>
            <person name="Liu F."/>
            <person name="Qi X."/>
            <person name="Gang D.R."/>
            <person name="Wen J."/>
            <person name="Li J."/>
        </authorList>
    </citation>
    <scope>NUCLEOTIDE SEQUENCE</scope>
    <source>
        <strain evidence="1">Dzin_1.0</strain>
    </source>
</reference>
<gene>
    <name evidence="1" type="ORF">J5N97_024430</name>
</gene>
<evidence type="ECO:0000313" key="1">
    <source>
        <dbReference type="EMBL" id="KAJ0967513.1"/>
    </source>
</evidence>
<dbReference type="PANTHER" id="PTHR31390:SF2">
    <property type="entry name" value="EXPRESSED PROTEIN"/>
    <property type="match status" value="1"/>
</dbReference>
<comment type="caution">
    <text evidence="1">The sequence shown here is derived from an EMBL/GenBank/DDBJ whole genome shotgun (WGS) entry which is preliminary data.</text>
</comment>
<protein>
    <submittedName>
        <fullName evidence="1">Uncharacterized protein</fullName>
    </submittedName>
</protein>
<dbReference type="AlphaFoldDB" id="A0A9D5C7A6"/>
<dbReference type="Pfam" id="PF12043">
    <property type="entry name" value="DUF3527"/>
    <property type="match status" value="1"/>
</dbReference>
<dbReference type="Proteomes" id="UP001085076">
    <property type="component" value="Miscellaneous, Linkage group lg07"/>
</dbReference>
<dbReference type="OrthoDB" id="767438at2759"/>
<dbReference type="PANTHER" id="PTHR31390">
    <property type="entry name" value="EXPRESSED PROTEIN"/>
    <property type="match status" value="1"/>
</dbReference>
<dbReference type="EMBL" id="JAGGNH010000007">
    <property type="protein sequence ID" value="KAJ0967513.1"/>
    <property type="molecule type" value="Genomic_DNA"/>
</dbReference>
<reference evidence="1" key="1">
    <citation type="submission" date="2021-03" db="EMBL/GenBank/DDBJ databases">
        <authorList>
            <person name="Li Z."/>
            <person name="Yang C."/>
        </authorList>
    </citation>
    <scope>NUCLEOTIDE SEQUENCE</scope>
    <source>
        <strain evidence="1">Dzin_1.0</strain>
        <tissue evidence="1">Leaf</tissue>
    </source>
</reference>
<name>A0A9D5C7A6_9LILI</name>
<dbReference type="InterPro" id="IPR021916">
    <property type="entry name" value="DUF3527"/>
</dbReference>
<accession>A0A9D5C7A6</accession>
<keyword evidence="2" id="KW-1185">Reference proteome</keyword>
<organism evidence="1 2">
    <name type="scientific">Dioscorea zingiberensis</name>
    <dbReference type="NCBI Taxonomy" id="325984"/>
    <lineage>
        <taxon>Eukaryota</taxon>
        <taxon>Viridiplantae</taxon>
        <taxon>Streptophyta</taxon>
        <taxon>Embryophyta</taxon>
        <taxon>Tracheophyta</taxon>
        <taxon>Spermatophyta</taxon>
        <taxon>Magnoliopsida</taxon>
        <taxon>Liliopsida</taxon>
        <taxon>Dioscoreales</taxon>
        <taxon>Dioscoreaceae</taxon>
        <taxon>Dioscorea</taxon>
    </lineage>
</organism>
<proteinExistence type="predicted"/>